<proteinExistence type="predicted"/>
<dbReference type="EMBL" id="DS028120">
    <property type="protein sequence ID" value="EEY64382.1"/>
    <property type="molecule type" value="Genomic_DNA"/>
</dbReference>
<dbReference type="Proteomes" id="UP000006643">
    <property type="component" value="Unassembled WGS sequence"/>
</dbReference>
<reference evidence="2" key="1">
    <citation type="journal article" date="2009" name="Nature">
        <title>Genome sequence and analysis of the Irish potato famine pathogen Phytophthora infestans.</title>
        <authorList>
            <consortium name="The Broad Institute Genome Sequencing Platform"/>
            <person name="Haas B.J."/>
            <person name="Kamoun S."/>
            <person name="Zody M.C."/>
            <person name="Jiang R.H."/>
            <person name="Handsaker R.E."/>
            <person name="Cano L.M."/>
            <person name="Grabherr M."/>
            <person name="Kodira C.D."/>
            <person name="Raffaele S."/>
            <person name="Torto-Alalibo T."/>
            <person name="Bozkurt T.O."/>
            <person name="Ah-Fong A.M."/>
            <person name="Alvarado L."/>
            <person name="Anderson V.L."/>
            <person name="Armstrong M.R."/>
            <person name="Avrova A."/>
            <person name="Baxter L."/>
            <person name="Beynon J."/>
            <person name="Boevink P.C."/>
            <person name="Bollmann S.R."/>
            <person name="Bos J.I."/>
            <person name="Bulone V."/>
            <person name="Cai G."/>
            <person name="Cakir C."/>
            <person name="Carrington J.C."/>
            <person name="Chawner M."/>
            <person name="Conti L."/>
            <person name="Costanzo S."/>
            <person name="Ewan R."/>
            <person name="Fahlgren N."/>
            <person name="Fischbach M.A."/>
            <person name="Fugelstad J."/>
            <person name="Gilroy E.M."/>
            <person name="Gnerre S."/>
            <person name="Green P.J."/>
            <person name="Grenville-Briggs L.J."/>
            <person name="Griffith J."/>
            <person name="Grunwald N.J."/>
            <person name="Horn K."/>
            <person name="Horner N.R."/>
            <person name="Hu C.H."/>
            <person name="Huitema E."/>
            <person name="Jeong D.H."/>
            <person name="Jones A.M."/>
            <person name="Jones J.D."/>
            <person name="Jones R.W."/>
            <person name="Karlsson E.K."/>
            <person name="Kunjeti S.G."/>
            <person name="Lamour K."/>
            <person name="Liu Z."/>
            <person name="Ma L."/>
            <person name="Maclean D."/>
            <person name="Chibucos M.C."/>
            <person name="McDonald H."/>
            <person name="McWalters J."/>
            <person name="Meijer H.J."/>
            <person name="Morgan W."/>
            <person name="Morris P.F."/>
            <person name="Munro C.A."/>
            <person name="O'Neill K."/>
            <person name="Ospina-Giraldo M."/>
            <person name="Pinzon A."/>
            <person name="Pritchard L."/>
            <person name="Ramsahoye B."/>
            <person name="Ren Q."/>
            <person name="Restrepo S."/>
            <person name="Roy S."/>
            <person name="Sadanandom A."/>
            <person name="Savidor A."/>
            <person name="Schornack S."/>
            <person name="Schwartz D.C."/>
            <person name="Schumann U.D."/>
            <person name="Schwessinger B."/>
            <person name="Seyer L."/>
            <person name="Sharpe T."/>
            <person name="Silvar C."/>
            <person name="Song J."/>
            <person name="Studholme D.J."/>
            <person name="Sykes S."/>
            <person name="Thines M."/>
            <person name="van de Vondervoort P.J."/>
            <person name="Phuntumart V."/>
            <person name="Wawra S."/>
            <person name="Weide R."/>
            <person name="Win J."/>
            <person name="Young C."/>
            <person name="Zhou S."/>
            <person name="Fry W."/>
            <person name="Meyers B.C."/>
            <person name="van West P."/>
            <person name="Ristaino J."/>
            <person name="Govers F."/>
            <person name="Birch P.R."/>
            <person name="Whisson S.C."/>
            <person name="Judelson H.S."/>
            <person name="Nusbaum C."/>
        </authorList>
    </citation>
    <scope>NUCLEOTIDE SEQUENCE [LARGE SCALE GENOMIC DNA]</scope>
    <source>
        <strain evidence="2">T30-4</strain>
    </source>
</reference>
<dbReference type="KEGG" id="pif:PITG_02970"/>
<evidence type="ECO:0000313" key="1">
    <source>
        <dbReference type="EMBL" id="EEY64382.1"/>
    </source>
</evidence>
<gene>
    <name evidence="1" type="ORF">PITG_02970</name>
</gene>
<evidence type="ECO:0000313" key="2">
    <source>
        <dbReference type="Proteomes" id="UP000006643"/>
    </source>
</evidence>
<dbReference type="InParanoid" id="D0MXL9"/>
<dbReference type="RefSeq" id="XP_002907818.1">
    <property type="nucleotide sequence ID" value="XM_002907772.1"/>
</dbReference>
<dbReference type="HOGENOM" id="CLU_1513440_0_0_1"/>
<dbReference type="GeneID" id="9477354"/>
<accession>D0MXL9</accession>
<dbReference type="VEuPathDB" id="FungiDB:PITG_02970"/>
<name>D0MXL9_PHYIT</name>
<sequence>MTSITTGTKAPAAIPAAATPGAFAASTPSATLGAILAYTTHSATPSSSLPRLPRRSVPRLQKQLEASGRQCDEGPICSGAGDLPTGSLWPKKADVAVQDCHETMPIYTNSNNCVAATSRRPINIRFEENVDLVAIHMKPLECYTFDSVYGLTSFMSMFVTDKILMHEPCRLDSRVLSV</sequence>
<protein>
    <submittedName>
        <fullName evidence="1">Uncharacterized protein</fullName>
    </submittedName>
</protein>
<dbReference type="AlphaFoldDB" id="D0MXL9"/>
<organism evidence="1 2">
    <name type="scientific">Phytophthora infestans (strain T30-4)</name>
    <name type="common">Potato late blight agent</name>
    <dbReference type="NCBI Taxonomy" id="403677"/>
    <lineage>
        <taxon>Eukaryota</taxon>
        <taxon>Sar</taxon>
        <taxon>Stramenopiles</taxon>
        <taxon>Oomycota</taxon>
        <taxon>Peronosporomycetes</taxon>
        <taxon>Peronosporales</taxon>
        <taxon>Peronosporaceae</taxon>
        <taxon>Phytophthora</taxon>
    </lineage>
</organism>
<keyword evidence="2" id="KW-1185">Reference proteome</keyword>